<feature type="domain" description="C2H2-type" evidence="12">
    <location>
        <begin position="806"/>
        <end position="834"/>
    </location>
</feature>
<feature type="compositionally biased region" description="Low complexity" evidence="11">
    <location>
        <begin position="950"/>
        <end position="964"/>
    </location>
</feature>
<feature type="region of interest" description="Disordered" evidence="11">
    <location>
        <begin position="873"/>
        <end position="902"/>
    </location>
</feature>
<name>A0AAJ7DXQ4_9HYME</name>
<evidence type="ECO:0000256" key="5">
    <source>
        <dbReference type="ARBA" id="ARBA00022833"/>
    </source>
</evidence>
<evidence type="ECO:0000256" key="6">
    <source>
        <dbReference type="ARBA" id="ARBA00023015"/>
    </source>
</evidence>
<feature type="domain" description="C2H2-type" evidence="12">
    <location>
        <begin position="607"/>
        <end position="634"/>
    </location>
</feature>
<protein>
    <submittedName>
        <fullName evidence="15">PR domain zinc finger protein 10-like</fullName>
    </submittedName>
</protein>
<dbReference type="GO" id="GO:0008276">
    <property type="term" value="F:protein methyltransferase activity"/>
    <property type="evidence" value="ECO:0007669"/>
    <property type="project" value="UniProtKB-ARBA"/>
</dbReference>
<reference evidence="15" key="1">
    <citation type="submission" date="2025-08" db="UniProtKB">
        <authorList>
            <consortium name="RefSeq"/>
        </authorList>
    </citation>
    <scope>IDENTIFICATION</scope>
</reference>
<gene>
    <name evidence="15" type="primary">LOC105364116</name>
</gene>
<dbReference type="PROSITE" id="PS50157">
    <property type="entry name" value="ZINC_FINGER_C2H2_2"/>
    <property type="match status" value="7"/>
</dbReference>
<feature type="region of interest" description="Disordered" evidence="11">
    <location>
        <begin position="925"/>
        <end position="967"/>
    </location>
</feature>
<dbReference type="GO" id="GO:0005634">
    <property type="term" value="C:nucleus"/>
    <property type="evidence" value="ECO:0007669"/>
    <property type="project" value="UniProtKB-SubCell"/>
</dbReference>
<feature type="domain" description="C2H2-type" evidence="12">
    <location>
        <begin position="750"/>
        <end position="778"/>
    </location>
</feature>
<dbReference type="Proteomes" id="UP000695007">
    <property type="component" value="Unplaced"/>
</dbReference>
<dbReference type="GO" id="GO:0010468">
    <property type="term" value="P:regulation of gene expression"/>
    <property type="evidence" value="ECO:0007669"/>
    <property type="project" value="TreeGrafter"/>
</dbReference>
<evidence type="ECO:0000256" key="7">
    <source>
        <dbReference type="ARBA" id="ARBA00023125"/>
    </source>
</evidence>
<feature type="domain" description="C2H2-type" evidence="12">
    <location>
        <begin position="722"/>
        <end position="749"/>
    </location>
</feature>
<sequence>MDQRGPPEGAPVIVADPMDMTIIDKVCSESNWPDDNIVSSSTFCDHPKKLNNKLLFLTVEYVEEQARDFGRMYPSYEQVSFSSRANSPLSDFEHCVSPHDPNMSSAARYSPTPVPLPSSPFHNSIVVLQEPSSPLISTSESAVRITNGYSSQLTDQSSNPSISQSENSQDFTDSTSDELVSSVGNELMLIQGSNSDLEPSSTPLMLAGIPGSDLALARDFLVMQEDQMNVMNSIKLNSSLHSNVNEVTETILPHDIDEETNAQISSMKSYKKFSEQSERILDSDKKDIYWCKDQINEDSLWYEDCDSTCTDAADCTLHSVCTIADQPVPSRAVATLPDLYLSIDKLSASDITDGSPEFGVFAKRNIRRRTQFGPIEGILHLYDGSQINSLPLLLESKEEGEFLQIDVSDENSSNWMRFVRPAHTYEEQNLIICQQNDGIIFLTTRNIMPQEELKAGPSLEYGKRRNLPVFEFKHANIIDSNMEFCTQSHIKTGQIEIADEKIKKNSIIEDYRSNSSKVLMKHKAAQSSFQKYLDIIENEDNIITNSKSQIENKVSFNHKELSKFNQPEKGQENFPDSKLELMKQEVTQSDQIDLTEKAINVVSSSIYKCTACSKHFSTKSKLQQHSLVHDIKDNESLSCNICSKTFLNNSSLSRHIKIHQKDGQHLECATCKETYGHILTLKDFDETDLNKEEETFVCPHYQKSFTSHSRKHSRTQHLERKHECQICLKCFPAADKLRMHLLKHSDRREFQCANCGKQFKRKDKLKDHVIRVHHTQKTTKDQILSNNRAKKTIPKVNPVDCDRFIYKCRRCQVGFKRRGMLVNHLAKRHPDVPPESVPELSLPILRQTRDYYCQYCDKVYKSSSKRKAHIMKNHPGAALPPSNRNKEFDIPGLPNPTFSQAAGSIKTAPQGCQWCHKQYASKAKLLQHQRKKHSSLMEPADQIPRPRSRPPQNQNQPPASNNANIKSSGITNEHYEICEEPEDPEFIKPRIIRISSAASDSLTINNGFELLNPQFTRVRDMR</sequence>
<dbReference type="PANTHER" id="PTHR16515">
    <property type="entry name" value="PR DOMAIN ZINC FINGER PROTEIN"/>
    <property type="match status" value="1"/>
</dbReference>
<dbReference type="PANTHER" id="PTHR16515:SF49">
    <property type="entry name" value="GASTRULA ZINC FINGER PROTEIN XLCGF49.1-LIKE-RELATED"/>
    <property type="match status" value="1"/>
</dbReference>
<keyword evidence="3" id="KW-0677">Repeat</keyword>
<dbReference type="GO" id="GO:0008757">
    <property type="term" value="F:S-adenosylmethionine-dependent methyltransferase activity"/>
    <property type="evidence" value="ECO:0007669"/>
    <property type="project" value="UniProtKB-ARBA"/>
</dbReference>
<dbReference type="AlphaFoldDB" id="A0AAJ7DXQ4"/>
<feature type="domain" description="C2H2-type" evidence="12">
    <location>
        <begin position="637"/>
        <end position="664"/>
    </location>
</feature>
<dbReference type="InterPro" id="IPR046341">
    <property type="entry name" value="SET_dom_sf"/>
</dbReference>
<evidence type="ECO:0000256" key="3">
    <source>
        <dbReference type="ARBA" id="ARBA00022737"/>
    </source>
</evidence>
<dbReference type="PROSITE" id="PS50280">
    <property type="entry name" value="SET"/>
    <property type="match status" value="1"/>
</dbReference>
<dbReference type="GO" id="GO:0008270">
    <property type="term" value="F:zinc ion binding"/>
    <property type="evidence" value="ECO:0007669"/>
    <property type="project" value="UniProtKB-KW"/>
</dbReference>
<evidence type="ECO:0000256" key="8">
    <source>
        <dbReference type="ARBA" id="ARBA00023163"/>
    </source>
</evidence>
<feature type="domain" description="C2H2-type" evidence="12">
    <location>
        <begin position="910"/>
        <end position="938"/>
    </location>
</feature>
<dbReference type="InterPro" id="IPR036236">
    <property type="entry name" value="Znf_C2H2_sf"/>
</dbReference>
<dbReference type="InterPro" id="IPR050331">
    <property type="entry name" value="Zinc_finger"/>
</dbReference>
<evidence type="ECO:0000256" key="11">
    <source>
        <dbReference type="SAM" id="MobiDB-lite"/>
    </source>
</evidence>
<accession>A0AAJ7DXQ4</accession>
<keyword evidence="9" id="KW-0539">Nucleus</keyword>
<evidence type="ECO:0000256" key="9">
    <source>
        <dbReference type="ARBA" id="ARBA00023242"/>
    </source>
</evidence>
<dbReference type="Gene3D" id="3.30.160.60">
    <property type="entry name" value="Classic Zinc Finger"/>
    <property type="match status" value="4"/>
</dbReference>
<organism evidence="14 15">
    <name type="scientific">Ceratosolen solmsi marchali</name>
    <dbReference type="NCBI Taxonomy" id="326594"/>
    <lineage>
        <taxon>Eukaryota</taxon>
        <taxon>Metazoa</taxon>
        <taxon>Ecdysozoa</taxon>
        <taxon>Arthropoda</taxon>
        <taxon>Hexapoda</taxon>
        <taxon>Insecta</taxon>
        <taxon>Pterygota</taxon>
        <taxon>Neoptera</taxon>
        <taxon>Endopterygota</taxon>
        <taxon>Hymenoptera</taxon>
        <taxon>Apocrita</taxon>
        <taxon>Proctotrupomorpha</taxon>
        <taxon>Chalcidoidea</taxon>
        <taxon>Agaonidae</taxon>
        <taxon>Agaoninae</taxon>
        <taxon>Ceratosolen</taxon>
    </lineage>
</organism>
<keyword evidence="5" id="KW-0862">Zinc</keyword>
<keyword evidence="4 10" id="KW-0863">Zinc-finger</keyword>
<evidence type="ECO:0000256" key="10">
    <source>
        <dbReference type="PROSITE-ProRule" id="PRU00042"/>
    </source>
</evidence>
<dbReference type="SUPFAM" id="SSF57667">
    <property type="entry name" value="beta-beta-alpha zinc fingers"/>
    <property type="match status" value="3"/>
</dbReference>
<keyword evidence="6" id="KW-0805">Transcription regulation</keyword>
<comment type="subcellular location">
    <subcellularLocation>
        <location evidence="1">Nucleus</location>
    </subcellularLocation>
</comment>
<feature type="region of interest" description="Disordered" evidence="11">
    <location>
        <begin position="151"/>
        <end position="178"/>
    </location>
</feature>
<keyword evidence="8" id="KW-0804">Transcription</keyword>
<evidence type="ECO:0000256" key="1">
    <source>
        <dbReference type="ARBA" id="ARBA00004123"/>
    </source>
</evidence>
<proteinExistence type="predicted"/>
<evidence type="ECO:0000256" key="4">
    <source>
        <dbReference type="ARBA" id="ARBA00022771"/>
    </source>
</evidence>
<evidence type="ECO:0000256" key="2">
    <source>
        <dbReference type="ARBA" id="ARBA00022723"/>
    </source>
</evidence>
<dbReference type="SMART" id="SM00355">
    <property type="entry name" value="ZnF_C2H2"/>
    <property type="match status" value="7"/>
</dbReference>
<dbReference type="PROSITE" id="PS00028">
    <property type="entry name" value="ZINC_FINGER_C2H2_1"/>
    <property type="match status" value="7"/>
</dbReference>
<dbReference type="KEGG" id="csol:105364116"/>
<keyword evidence="7" id="KW-0238">DNA-binding</keyword>
<keyword evidence="14" id="KW-1185">Reference proteome</keyword>
<evidence type="ECO:0000259" key="12">
    <source>
        <dbReference type="PROSITE" id="PS50157"/>
    </source>
</evidence>
<feature type="domain" description="SET" evidence="13">
    <location>
        <begin position="337"/>
        <end position="458"/>
    </location>
</feature>
<evidence type="ECO:0000313" key="15">
    <source>
        <dbReference type="RefSeq" id="XP_011500282.1"/>
    </source>
</evidence>
<dbReference type="GeneID" id="105364116"/>
<dbReference type="Gene3D" id="2.170.270.10">
    <property type="entry name" value="SET domain"/>
    <property type="match status" value="1"/>
</dbReference>
<evidence type="ECO:0000259" key="13">
    <source>
        <dbReference type="PROSITE" id="PS50280"/>
    </source>
</evidence>
<dbReference type="InterPro" id="IPR013087">
    <property type="entry name" value="Znf_C2H2_type"/>
</dbReference>
<dbReference type="Pfam" id="PF21549">
    <property type="entry name" value="PRDM2_PR"/>
    <property type="match status" value="1"/>
</dbReference>
<feature type="domain" description="C2H2-type" evidence="12">
    <location>
        <begin position="851"/>
        <end position="879"/>
    </location>
</feature>
<feature type="compositionally biased region" description="Low complexity" evidence="11">
    <location>
        <begin position="156"/>
        <end position="169"/>
    </location>
</feature>
<dbReference type="InterPro" id="IPR001214">
    <property type="entry name" value="SET_dom"/>
</dbReference>
<dbReference type="GO" id="GO:0003677">
    <property type="term" value="F:DNA binding"/>
    <property type="evidence" value="ECO:0007669"/>
    <property type="project" value="UniProtKB-KW"/>
</dbReference>
<evidence type="ECO:0000313" key="14">
    <source>
        <dbReference type="Proteomes" id="UP000695007"/>
    </source>
</evidence>
<keyword evidence="2" id="KW-0479">Metal-binding</keyword>
<dbReference type="RefSeq" id="XP_011500282.1">
    <property type="nucleotide sequence ID" value="XM_011501980.1"/>
</dbReference>
<dbReference type="GO" id="GO:0008170">
    <property type="term" value="F:N-methyltransferase activity"/>
    <property type="evidence" value="ECO:0007669"/>
    <property type="project" value="UniProtKB-ARBA"/>
</dbReference>
<dbReference type="Pfam" id="PF00096">
    <property type="entry name" value="zf-C2H2"/>
    <property type="match status" value="3"/>
</dbReference>
<feature type="compositionally biased region" description="Basic residues" evidence="11">
    <location>
        <begin position="925"/>
        <end position="934"/>
    </location>
</feature>